<evidence type="ECO:0000313" key="1">
    <source>
        <dbReference type="EMBL" id="KGR75705.1"/>
    </source>
</evidence>
<dbReference type="InterPro" id="IPR008000">
    <property type="entry name" value="Rham/fucose_mutarotase"/>
</dbReference>
<dbReference type="PANTHER" id="PTHR34389:SF2">
    <property type="entry name" value="L-RHAMNOSE MUTAROTASE"/>
    <property type="match status" value="1"/>
</dbReference>
<name>A0A0A3HWV8_9BACL</name>
<gene>
    <name evidence="1" type="ORF">CD33_09355</name>
</gene>
<dbReference type="PANTHER" id="PTHR34389">
    <property type="entry name" value="L-RHAMNOSE MUTAROTASE"/>
    <property type="match status" value="1"/>
</dbReference>
<accession>A0A0A3HWV8</accession>
<evidence type="ECO:0008006" key="3">
    <source>
        <dbReference type="Google" id="ProtNLM"/>
    </source>
</evidence>
<dbReference type="AlphaFoldDB" id="A0A0A3HWV8"/>
<reference evidence="1 2" key="1">
    <citation type="submission" date="2014-02" db="EMBL/GenBank/DDBJ databases">
        <title>Draft genome sequence of Lysinibacillus sinduriensis JCM 15800.</title>
        <authorList>
            <person name="Zhang F."/>
            <person name="Wang G."/>
            <person name="Zhang L."/>
        </authorList>
    </citation>
    <scope>NUCLEOTIDE SEQUENCE [LARGE SCALE GENOMIC DNA]</scope>
    <source>
        <strain evidence="1 2">JCM 15800</strain>
    </source>
</reference>
<dbReference type="SUPFAM" id="SSF54909">
    <property type="entry name" value="Dimeric alpha+beta barrel"/>
    <property type="match status" value="1"/>
</dbReference>
<dbReference type="OrthoDB" id="9799608at2"/>
<dbReference type="STRING" id="1384057.CD33_09355"/>
<keyword evidence="2" id="KW-1185">Reference proteome</keyword>
<dbReference type="Gene3D" id="3.30.70.100">
    <property type="match status" value="1"/>
</dbReference>
<evidence type="ECO:0000313" key="2">
    <source>
        <dbReference type="Proteomes" id="UP000030408"/>
    </source>
</evidence>
<sequence>MDKSNKFAWTWTIKNECLDEYLKMHEEPWQEIMLEHSKAGITNYSIFQNGNQFFYCFECDDVDQAFSYIAKSDACNKWNALTSKMVEGSFDFNEVEPIKPLREVFYLK</sequence>
<organism evidence="1 2">
    <name type="scientific">Ureibacillus sinduriensis BLB-1 = JCM 15800</name>
    <dbReference type="NCBI Taxonomy" id="1384057"/>
    <lineage>
        <taxon>Bacteria</taxon>
        <taxon>Bacillati</taxon>
        <taxon>Bacillota</taxon>
        <taxon>Bacilli</taxon>
        <taxon>Bacillales</taxon>
        <taxon>Caryophanaceae</taxon>
        <taxon>Ureibacillus</taxon>
    </lineage>
</organism>
<dbReference type="GO" id="GO:0016857">
    <property type="term" value="F:racemase and epimerase activity, acting on carbohydrates and derivatives"/>
    <property type="evidence" value="ECO:0007669"/>
    <property type="project" value="InterPro"/>
</dbReference>
<dbReference type="Pfam" id="PF05336">
    <property type="entry name" value="rhaM"/>
    <property type="match status" value="1"/>
</dbReference>
<comment type="caution">
    <text evidence="1">The sequence shown here is derived from an EMBL/GenBank/DDBJ whole genome shotgun (WGS) entry which is preliminary data.</text>
</comment>
<protein>
    <recommendedName>
        <fullName evidence="3">L-rhamnose mutarotase</fullName>
    </recommendedName>
</protein>
<dbReference type="Proteomes" id="UP000030408">
    <property type="component" value="Unassembled WGS sequence"/>
</dbReference>
<dbReference type="InterPro" id="IPR011008">
    <property type="entry name" value="Dimeric_a/b-barrel"/>
</dbReference>
<dbReference type="RefSeq" id="WP_036200204.1">
    <property type="nucleotide sequence ID" value="NZ_AVCY01000007.1"/>
</dbReference>
<dbReference type="eggNOG" id="COG3254">
    <property type="taxonomic scope" value="Bacteria"/>
</dbReference>
<dbReference type="EMBL" id="JPVO01000049">
    <property type="protein sequence ID" value="KGR75705.1"/>
    <property type="molecule type" value="Genomic_DNA"/>
</dbReference>
<proteinExistence type="predicted"/>